<accession>K1XY83</accession>
<gene>
    <name evidence="2" type="ORF">ACD_80C00084G0009</name>
</gene>
<evidence type="ECO:0000313" key="2">
    <source>
        <dbReference type="EMBL" id="EKD25323.1"/>
    </source>
</evidence>
<organism evidence="2">
    <name type="scientific">uncultured bacterium</name>
    <name type="common">gcode 4</name>
    <dbReference type="NCBI Taxonomy" id="1234023"/>
    <lineage>
        <taxon>Bacteria</taxon>
        <taxon>environmental samples</taxon>
    </lineage>
</organism>
<reference evidence="2" key="1">
    <citation type="journal article" date="2012" name="Science">
        <title>Fermentation, hydrogen, and sulfur metabolism in multiple uncultivated bacterial phyla.</title>
        <authorList>
            <person name="Wrighton K.C."/>
            <person name="Thomas B.C."/>
            <person name="Sharon I."/>
            <person name="Miller C.S."/>
            <person name="Castelle C.J."/>
            <person name="VerBerkmoes N.C."/>
            <person name="Wilkins M.J."/>
            <person name="Hettich R.L."/>
            <person name="Lipton M.S."/>
            <person name="Williams K.H."/>
            <person name="Long P.E."/>
            <person name="Banfield J.F."/>
        </authorList>
    </citation>
    <scope>NUCLEOTIDE SEQUENCE [LARGE SCALE GENOMIC DNA]</scope>
</reference>
<feature type="coiled-coil region" evidence="1">
    <location>
        <begin position="4"/>
        <end position="80"/>
    </location>
</feature>
<keyword evidence="1" id="KW-0175">Coiled coil</keyword>
<comment type="caution">
    <text evidence="2">The sequence shown here is derived from an EMBL/GenBank/DDBJ whole genome shotgun (WGS) entry which is preliminary data.</text>
</comment>
<evidence type="ECO:0000256" key="1">
    <source>
        <dbReference type="SAM" id="Coils"/>
    </source>
</evidence>
<sequence length="1643" mass="191015">MTDIEQLEKKVASITNDLADLKSEVSIDVKKQKEKETFDKIKNTKEEINLQIDALKKLGKEKNAADIKKLEEMITSLDAQSQLKAEVLTDKIKTPEAKEKKTDKEKEVKKEVKKEDEVKKNRFKKQRDGFSDKTEENHARKNTARIAGGIGIGVLVYKWFKKLFGGEEKWNEVESRKAGESKSRWKKALTWAGIWVGWVFAWKNRDKFSDWLGGLFGKEKPPGTTTSEVPWTEPEKQAEKFETLKEDEKIRYNMLAKNINEYQNFVLGPSNNFKSESLWWSEYDADSKKLEWLVPFILNNRYSSIQKMLSESTYYYEAAWLEWHALAAKLKWLWADALKTILMPVADKIDGLGGKLINIGAVNGVDDLCTFIAGNPKLQEHIRSVFRKSITVMSYINSRKRRLAYKLVENKMKTDMDFQKVDADKKAKLIQEKLEDEERMKDNINPSLDAFNTMGLYDAITYLGTPEINILDAEVDPLVKEAVENIVKEKNDILDYDEGNGTVLDRVKEKIQHGSLEGSDKKEVLDVVENILENIDELGKKKFFDKYLPILSLFDPDGMITDQLYKSGQYEALVKPLKDNIIAIRDRLKQWSVSQDDITKLQSSVDDYFSLKRQLAVQNMEVGYTVDENGNVIRRAWMVLYTSGKGIVTEVNLMVKKWWRSREWAGIIIGHSITIIPIVYAVTHPINTLIYTWKAIGRTLEKWLKLGVAGSKKAWILSARYANEYMPSRLLRYAYKGRTDLLQYDFVKWLLSYEDVEKLFKKDFIFYKDGLGKQVILDFDWFLKKTFDITDTKKLDELKSVLKKYGTNKSLLSKLIENKYNAQTRMQKIGKLVNRDKSLISYKIDVDVLNKLIGIDNRISKLTPWKNDFIFWETFLKHTKTLDKVEDFMKNKKMMWLLAEVWSTSDDYVRMSKIIAKNFHQFKTLDELEWYLTFLKTQEKNITHTNNFVRNTIGKRNKLKSMDTAAQAKYIETAKLNTTFLERRINAMKDNFKKSAETLRNLIKNKKTPYPGQVESVANGLDDLAKASNEDLWLLAESERMWTGNRLSSMNKDVNLIKKISPLFKDEIFLKELSKAKTQKAVEELFASKWIDKVPEEFAKIVSETTSTKKLVDTMIYVEKYESLGKIGKILKNPSMKYAGRVLWRALGVWTVVLWWVFAYETYQEWSKLKVINQERGELMQDESFVDIGLTVAGACAFIPGIGWIASGVILAATGIASEVKEAVFDTLDKYNKNYKDFMGSTPLLIKQHILTTALGSAQEDRSFGEWLVGSTSGTDIMMKYLAAKTWSEATKALLYTEEWKKNQLAMIDINDTELMEKLSKETPPITREQVAEAVTQVEKNVESKYEYLKKKCGVYTLKWKTYINIQKVVSVDKIKNGEWMKSLDQLLLECEYAIANPESFWEPEKITQHQKEMKDKLNQEKKTFEILEWLFAKDKQSLFYMYRYMIEYKQHLVQFWFDESGKSIEPQYDAIIKNMEYFDKYMQYKTFDQWIDVASNSAWFAQPNFIITRDFFATLKLDTPIADKEIYNSSSKLQTILYRIATEVIGVKVNNTMEELKNVFNESNEKMYGLYFHDDKLDVNGNYFTDSEYLWTDIATIKKIKTDIEEQVKAGDLIKIWTGTTYLNKEIGDRYLKIIDQEIARV</sequence>
<dbReference type="EMBL" id="AMFJ01036091">
    <property type="protein sequence ID" value="EKD25323.1"/>
    <property type="molecule type" value="Genomic_DNA"/>
</dbReference>
<protein>
    <submittedName>
        <fullName evidence="2">Uncharacterized protein</fullName>
    </submittedName>
</protein>
<name>K1XY83_9BACT</name>
<proteinExistence type="predicted"/>